<comment type="function">
    <text evidence="1">Central component in molecular interactions underlying sperm crawling. Forms an extensive filament system that extends from sperm villipoda, along the leading edge of the pseudopod.</text>
</comment>
<dbReference type="InterPro" id="IPR000535">
    <property type="entry name" value="MSP_dom"/>
</dbReference>
<feature type="domain" description="MSP" evidence="3">
    <location>
        <begin position="91"/>
        <end position="226"/>
    </location>
</feature>
<dbReference type="PROSITE" id="PS50202">
    <property type="entry name" value="MSP"/>
    <property type="match status" value="1"/>
</dbReference>
<dbReference type="InterPro" id="IPR013783">
    <property type="entry name" value="Ig-like_fold"/>
</dbReference>
<dbReference type="Pfam" id="PF00635">
    <property type="entry name" value="Motile_Sperm"/>
    <property type="match status" value="1"/>
</dbReference>
<evidence type="ECO:0000256" key="1">
    <source>
        <dbReference type="RuleBase" id="RU003425"/>
    </source>
</evidence>
<protein>
    <recommendedName>
        <fullName evidence="1">Major sperm protein</fullName>
    </recommendedName>
</protein>
<proteinExistence type="predicted"/>
<evidence type="ECO:0000313" key="5">
    <source>
        <dbReference type="Proteomes" id="UP001303046"/>
    </source>
</evidence>
<gene>
    <name evidence="4" type="primary">Necator_chrI.g2706</name>
    <name evidence="4" type="ORF">RB195_006578</name>
</gene>
<comment type="caution">
    <text evidence="4">The sequence shown here is derived from an EMBL/GenBank/DDBJ whole genome shotgun (WGS) entry which is preliminary data.</text>
</comment>
<keyword evidence="1" id="KW-0963">Cytoplasm</keyword>
<dbReference type="InterPro" id="IPR008962">
    <property type="entry name" value="PapD-like_sf"/>
</dbReference>
<keyword evidence="5" id="KW-1185">Reference proteome</keyword>
<dbReference type="PANTHER" id="PTHR21513">
    <property type="entry name" value="MAJOR SPERM PROTEIN"/>
    <property type="match status" value="1"/>
</dbReference>
<evidence type="ECO:0000256" key="2">
    <source>
        <dbReference type="SAM" id="MobiDB-lite"/>
    </source>
</evidence>
<keyword evidence="1" id="KW-0206">Cytoskeleton</keyword>
<dbReference type="Gene3D" id="2.60.40.10">
    <property type="entry name" value="Immunoglobulins"/>
    <property type="match status" value="1"/>
</dbReference>
<evidence type="ECO:0000259" key="3">
    <source>
        <dbReference type="PROSITE" id="PS50202"/>
    </source>
</evidence>
<dbReference type="EMBL" id="JAVFWL010000001">
    <property type="protein sequence ID" value="KAK6729614.1"/>
    <property type="molecule type" value="Genomic_DNA"/>
</dbReference>
<dbReference type="PANTHER" id="PTHR21513:SF19">
    <property type="entry name" value="MAJOR SPERM PROTEIN"/>
    <property type="match status" value="1"/>
</dbReference>
<feature type="region of interest" description="Disordered" evidence="2">
    <location>
        <begin position="30"/>
        <end position="109"/>
    </location>
</feature>
<dbReference type="SUPFAM" id="SSF49354">
    <property type="entry name" value="PapD-like"/>
    <property type="match status" value="1"/>
</dbReference>
<reference evidence="4 5" key="1">
    <citation type="submission" date="2023-08" db="EMBL/GenBank/DDBJ databases">
        <title>A Necator americanus chromosomal reference genome.</title>
        <authorList>
            <person name="Ilik V."/>
            <person name="Petrzelkova K.J."/>
            <person name="Pardy F."/>
            <person name="Fuh T."/>
            <person name="Niatou-Singa F.S."/>
            <person name="Gouil Q."/>
            <person name="Baker L."/>
            <person name="Ritchie M.E."/>
            <person name="Jex A.R."/>
            <person name="Gazzola D."/>
            <person name="Li H."/>
            <person name="Toshio Fujiwara R."/>
            <person name="Zhan B."/>
            <person name="Aroian R.V."/>
            <person name="Pafco B."/>
            <person name="Schwarz E.M."/>
        </authorList>
    </citation>
    <scope>NUCLEOTIDE SEQUENCE [LARGE SCALE GENOMIC DNA]</scope>
    <source>
        <strain evidence="4 5">Aroian</strain>
        <tissue evidence="4">Whole animal</tissue>
    </source>
</reference>
<organism evidence="4 5">
    <name type="scientific">Necator americanus</name>
    <name type="common">Human hookworm</name>
    <dbReference type="NCBI Taxonomy" id="51031"/>
    <lineage>
        <taxon>Eukaryota</taxon>
        <taxon>Metazoa</taxon>
        <taxon>Ecdysozoa</taxon>
        <taxon>Nematoda</taxon>
        <taxon>Chromadorea</taxon>
        <taxon>Rhabditida</taxon>
        <taxon>Rhabditina</taxon>
        <taxon>Rhabditomorpha</taxon>
        <taxon>Strongyloidea</taxon>
        <taxon>Ancylostomatidae</taxon>
        <taxon>Bunostominae</taxon>
        <taxon>Necator</taxon>
    </lineage>
</organism>
<accession>A0ABR1BWP9</accession>
<evidence type="ECO:0000313" key="4">
    <source>
        <dbReference type="EMBL" id="KAK6729614.1"/>
    </source>
</evidence>
<dbReference type="Proteomes" id="UP001303046">
    <property type="component" value="Unassembled WGS sequence"/>
</dbReference>
<name>A0ABR1BWP9_NECAM</name>
<sequence length="247" mass="28465">MLWTMREKTITFHCIGTRILVRQQATDMAAVRDDIPKEDQADKKPQDDEKPKIDPAKDENRVEANADKNGTGEKAEAKRTPVEGENEEKKKVKDKPKEKDVHVLGKNADGREKQRTIVFKVPSERKPVWSDIKIQNPTSDRKTFKVKCTSAEYFRVQPPFGFIKPMDTARIRVWFQNRNGVPTDGRRHYFAVYFMSAPDGKKTIKDLWHKNARQEGICRINAVFERIGDHSPEARSADCKTSKEPDK</sequence>